<dbReference type="EMBL" id="AGNL01044831">
    <property type="protein sequence ID" value="EJK49405.1"/>
    <property type="molecule type" value="Genomic_DNA"/>
</dbReference>
<evidence type="ECO:0000313" key="1">
    <source>
        <dbReference type="EMBL" id="EJK49405.1"/>
    </source>
</evidence>
<name>K0R8N0_THAOC</name>
<sequence>MDSREFFAAWYAEIMQLSQTNRLTYAIEPDIEMGPRFQLDLDEPVQENLASINDLGQILPPFSERPKVGIAFTNLVEHEPLCMAGSWSHSLT</sequence>
<dbReference type="Proteomes" id="UP000266841">
    <property type="component" value="Unassembled WGS sequence"/>
</dbReference>
<protein>
    <submittedName>
        <fullName evidence="1">Uncharacterized protein</fullName>
    </submittedName>
</protein>
<proteinExistence type="predicted"/>
<evidence type="ECO:0000313" key="2">
    <source>
        <dbReference type="Proteomes" id="UP000266841"/>
    </source>
</evidence>
<comment type="caution">
    <text evidence="1">The sequence shown here is derived from an EMBL/GenBank/DDBJ whole genome shotgun (WGS) entry which is preliminary data.</text>
</comment>
<keyword evidence="2" id="KW-1185">Reference proteome</keyword>
<organism evidence="1 2">
    <name type="scientific">Thalassiosira oceanica</name>
    <name type="common">Marine diatom</name>
    <dbReference type="NCBI Taxonomy" id="159749"/>
    <lineage>
        <taxon>Eukaryota</taxon>
        <taxon>Sar</taxon>
        <taxon>Stramenopiles</taxon>
        <taxon>Ochrophyta</taxon>
        <taxon>Bacillariophyta</taxon>
        <taxon>Coscinodiscophyceae</taxon>
        <taxon>Thalassiosirophycidae</taxon>
        <taxon>Thalassiosirales</taxon>
        <taxon>Thalassiosiraceae</taxon>
        <taxon>Thalassiosira</taxon>
    </lineage>
</organism>
<accession>K0R8N0</accession>
<reference evidence="1 2" key="1">
    <citation type="journal article" date="2012" name="Genome Biol.">
        <title>Genome and low-iron response of an oceanic diatom adapted to chronic iron limitation.</title>
        <authorList>
            <person name="Lommer M."/>
            <person name="Specht M."/>
            <person name="Roy A.S."/>
            <person name="Kraemer L."/>
            <person name="Andreson R."/>
            <person name="Gutowska M.A."/>
            <person name="Wolf J."/>
            <person name="Bergner S.V."/>
            <person name="Schilhabel M.B."/>
            <person name="Klostermeier U.C."/>
            <person name="Beiko R.G."/>
            <person name="Rosenstiel P."/>
            <person name="Hippler M."/>
            <person name="Laroche J."/>
        </authorList>
    </citation>
    <scope>NUCLEOTIDE SEQUENCE [LARGE SCALE GENOMIC DNA]</scope>
    <source>
        <strain evidence="1 2">CCMP1005</strain>
    </source>
</reference>
<dbReference type="AlphaFoldDB" id="K0R8N0"/>
<gene>
    <name evidence="1" type="ORF">THAOC_31722</name>
</gene>